<gene>
    <name evidence="4" type="ORF">DCC35_12375</name>
</gene>
<feature type="compositionally biased region" description="Basic and acidic residues" evidence="2">
    <location>
        <begin position="157"/>
        <end position="221"/>
    </location>
</feature>
<dbReference type="Proteomes" id="UP000298616">
    <property type="component" value="Chromosome"/>
</dbReference>
<keyword evidence="1" id="KW-0802">TPR repeat</keyword>
<feature type="compositionally biased region" description="Basic and acidic residues" evidence="2">
    <location>
        <begin position="231"/>
        <end position="241"/>
    </location>
</feature>
<feature type="chain" id="PRO_5020874268" evidence="3">
    <location>
        <begin position="20"/>
        <end position="290"/>
    </location>
</feature>
<dbReference type="RefSeq" id="WP_137091077.1">
    <property type="nucleotide sequence ID" value="NZ_CP028923.1"/>
</dbReference>
<keyword evidence="3" id="KW-0732">Signal</keyword>
<evidence type="ECO:0000313" key="5">
    <source>
        <dbReference type="Proteomes" id="UP000298616"/>
    </source>
</evidence>
<dbReference type="InterPro" id="IPR019734">
    <property type="entry name" value="TPR_rpt"/>
</dbReference>
<feature type="signal peptide" evidence="3">
    <location>
        <begin position="1"/>
        <end position="19"/>
    </location>
</feature>
<keyword evidence="5" id="KW-1185">Reference proteome</keyword>
<dbReference type="SUPFAM" id="SSF48452">
    <property type="entry name" value="TPR-like"/>
    <property type="match status" value="1"/>
</dbReference>
<evidence type="ECO:0000256" key="3">
    <source>
        <dbReference type="SAM" id="SignalP"/>
    </source>
</evidence>
<proteinExistence type="predicted"/>
<evidence type="ECO:0000256" key="1">
    <source>
        <dbReference type="PROSITE-ProRule" id="PRU00339"/>
    </source>
</evidence>
<evidence type="ECO:0000256" key="2">
    <source>
        <dbReference type="SAM" id="MobiDB-lite"/>
    </source>
</evidence>
<dbReference type="EMBL" id="CP028923">
    <property type="protein sequence ID" value="QCK15480.1"/>
    <property type="molecule type" value="Genomic_DNA"/>
</dbReference>
<evidence type="ECO:0000313" key="4">
    <source>
        <dbReference type="EMBL" id="QCK15480.1"/>
    </source>
</evidence>
<dbReference type="OrthoDB" id="597471at2"/>
<dbReference type="Gene3D" id="1.25.40.10">
    <property type="entry name" value="Tetratricopeptide repeat domain"/>
    <property type="match status" value="1"/>
</dbReference>
<accession>A0A4D7JPR5</accession>
<protein>
    <submittedName>
        <fullName evidence="4">Uncharacterized protein</fullName>
    </submittedName>
</protein>
<dbReference type="SMART" id="SM00028">
    <property type="entry name" value="TPR"/>
    <property type="match status" value="2"/>
</dbReference>
<dbReference type="KEGG" id="fpf:DCC35_12375"/>
<dbReference type="AlphaFoldDB" id="A0A4D7JPR5"/>
<feature type="repeat" description="TPR" evidence="1">
    <location>
        <begin position="96"/>
        <end position="129"/>
    </location>
</feature>
<sequence length="290" mass="34101">MRILLFTILSFFSITLISANNIATINKLKKEATEAFKNENYEVAIEKFTILKDSFNVKEESLLLNLAHSYWQSGDTTQAQGAYSNLLDAKDKKIRSIAYQQTGSISFHKKNLESAIAMYKQSLLADPYNEQARYDFELAMKKKKEEDEKKKQQQKQDQNKDQQNKDQQKQDQQDKDQKGDKNKNKSGEEKEDKSKKEEQEKAENQKADQKKEQENDGKAEKDDEDQEQNDETDKEKLEKMKKLREKLKEMNMSEEKAQMILQALQNNEVQYLKQMQRKSTKDKDDDKPDW</sequence>
<reference evidence="4 5" key="1">
    <citation type="submission" date="2018-04" db="EMBL/GenBank/DDBJ databases">
        <title>Complete genome uncultured novel isolate.</title>
        <authorList>
            <person name="Merlino G."/>
        </authorList>
    </citation>
    <scope>NUCLEOTIDE SEQUENCE [LARGE SCALE GENOMIC DNA]</scope>
    <source>
        <strain evidence="5">R1DC9</strain>
    </source>
</reference>
<organism evidence="4 5">
    <name type="scientific">Mangrovivirga cuniculi</name>
    <dbReference type="NCBI Taxonomy" id="2715131"/>
    <lineage>
        <taxon>Bacteria</taxon>
        <taxon>Pseudomonadati</taxon>
        <taxon>Bacteroidota</taxon>
        <taxon>Cytophagia</taxon>
        <taxon>Cytophagales</taxon>
        <taxon>Mangrovivirgaceae</taxon>
        <taxon>Mangrovivirga</taxon>
    </lineage>
</organism>
<name>A0A4D7JPR5_9BACT</name>
<dbReference type="PROSITE" id="PS50005">
    <property type="entry name" value="TPR"/>
    <property type="match status" value="1"/>
</dbReference>
<feature type="region of interest" description="Disordered" evidence="2">
    <location>
        <begin position="145"/>
        <end position="241"/>
    </location>
</feature>
<dbReference type="InterPro" id="IPR011990">
    <property type="entry name" value="TPR-like_helical_dom_sf"/>
</dbReference>